<dbReference type="InterPro" id="IPR000668">
    <property type="entry name" value="Peptidase_C1A_C"/>
</dbReference>
<evidence type="ECO:0000259" key="7">
    <source>
        <dbReference type="SMART" id="SM00848"/>
    </source>
</evidence>
<evidence type="ECO:0000313" key="8">
    <source>
        <dbReference type="EMBL" id="QBG49577.1"/>
    </source>
</evidence>
<keyword evidence="5" id="KW-0732">Signal</keyword>
<sequence>MKFLTLLAWVVADGVASPSRRQQWGDFKAEHGRRYASVQEERYRLSVFEQNPQFIDDDNARFENGDVTFMLEMNQFGDMTSEVFPATRNGFLTFPSRRREGILGAQADETLPLQVDWRTKGAAPPVKDQKQCGPCWASTTGSLDRQHFLKDGKLVRLSQQNPVDCSKFANMGCGGLMDQAAFHYIKANKGIVTGDSYPYEAQDGQCRFDATNVGATDTGCVAVEHGSESAVKKAVAIGPISVAIDASQPTLQFYPNGVYYEEYCSTMLDHGVLAVGYGAPEKGYWLVPKNSWNTSWGNKGYIQMSLDKNNNCGIAQASYPHV</sequence>
<evidence type="ECO:0000256" key="2">
    <source>
        <dbReference type="ARBA" id="ARBA00022670"/>
    </source>
</evidence>
<accession>A0A411PWW2</accession>
<evidence type="ECO:0000256" key="3">
    <source>
        <dbReference type="ARBA" id="ARBA00022801"/>
    </source>
</evidence>
<dbReference type="EMBL" id="MH455232">
    <property type="protein sequence ID" value="QBG49577.1"/>
    <property type="molecule type" value="mRNA"/>
</dbReference>
<proteinExistence type="evidence at transcript level"/>
<comment type="similarity">
    <text evidence="1">Belongs to the peptidase C1 family.</text>
</comment>
<dbReference type="SMART" id="SM00848">
    <property type="entry name" value="Inhibitor_I29"/>
    <property type="match status" value="1"/>
</dbReference>
<feature type="domain" description="Peptidase C1A papain C-terminal" evidence="6">
    <location>
        <begin position="111"/>
        <end position="321"/>
    </location>
</feature>
<dbReference type="InterPro" id="IPR025660">
    <property type="entry name" value="Pept_his_AS"/>
</dbReference>
<keyword evidence="3" id="KW-0378">Hydrolase</keyword>
<dbReference type="InterPro" id="IPR038765">
    <property type="entry name" value="Papain-like_cys_pep_sf"/>
</dbReference>
<dbReference type="InterPro" id="IPR013128">
    <property type="entry name" value="Peptidase_C1A"/>
</dbReference>
<dbReference type="InterPro" id="IPR039417">
    <property type="entry name" value="Peptidase_C1A_papain-like"/>
</dbReference>
<dbReference type="PROSITE" id="PS00639">
    <property type="entry name" value="THIOL_PROTEASE_HIS"/>
    <property type="match status" value="1"/>
</dbReference>
<dbReference type="FunFam" id="3.90.70.10:FF:000006">
    <property type="entry name" value="Cathepsin S"/>
    <property type="match status" value="1"/>
</dbReference>
<evidence type="ECO:0000259" key="6">
    <source>
        <dbReference type="SMART" id="SM00645"/>
    </source>
</evidence>
<feature type="chain" id="PRO_5019300775" evidence="5">
    <location>
        <begin position="17"/>
        <end position="322"/>
    </location>
</feature>
<keyword evidence="4" id="KW-0788">Thiol protease</keyword>
<reference evidence="8" key="1">
    <citation type="submission" date="2018-06" db="EMBL/GenBank/DDBJ databases">
        <authorList>
            <person name="Cai S."/>
            <person name="Huang Y."/>
            <person name="Jian J."/>
        </authorList>
    </citation>
    <scope>NUCLEOTIDE SEQUENCE</scope>
</reference>
<dbReference type="InterPro" id="IPR013201">
    <property type="entry name" value="Prot_inhib_I29"/>
</dbReference>
<organism evidence="8">
    <name type="scientific">Penaeus penicillatus</name>
    <name type="common">Redtail prawn</name>
    <name type="synonym">Fenneropenaeus penicillatus</name>
    <dbReference type="NCBI Taxonomy" id="161924"/>
    <lineage>
        <taxon>Eukaryota</taxon>
        <taxon>Metazoa</taxon>
        <taxon>Ecdysozoa</taxon>
        <taxon>Arthropoda</taxon>
        <taxon>Crustacea</taxon>
        <taxon>Multicrustacea</taxon>
        <taxon>Malacostraca</taxon>
        <taxon>Eumalacostraca</taxon>
        <taxon>Eucarida</taxon>
        <taxon>Decapoda</taxon>
        <taxon>Dendrobranchiata</taxon>
        <taxon>Penaeoidea</taxon>
        <taxon>Penaeidae</taxon>
        <taxon>Penaeus</taxon>
    </lineage>
</organism>
<dbReference type="SMART" id="SM00645">
    <property type="entry name" value="Pept_C1"/>
    <property type="match status" value="1"/>
</dbReference>
<name>A0A411PWW2_PENPN</name>
<feature type="domain" description="Cathepsin propeptide inhibitor" evidence="7">
    <location>
        <begin position="24"/>
        <end position="84"/>
    </location>
</feature>
<protein>
    <submittedName>
        <fullName evidence="8">Cathepsin L</fullName>
    </submittedName>
</protein>
<feature type="signal peptide" evidence="5">
    <location>
        <begin position="1"/>
        <end position="16"/>
    </location>
</feature>
<dbReference type="CDD" id="cd02248">
    <property type="entry name" value="Peptidase_C1A"/>
    <property type="match status" value="1"/>
</dbReference>
<dbReference type="Pfam" id="PF00112">
    <property type="entry name" value="Peptidase_C1"/>
    <property type="match status" value="1"/>
</dbReference>
<evidence type="ECO:0000256" key="4">
    <source>
        <dbReference type="ARBA" id="ARBA00022807"/>
    </source>
</evidence>
<dbReference type="PANTHER" id="PTHR12411">
    <property type="entry name" value="CYSTEINE PROTEASE FAMILY C1-RELATED"/>
    <property type="match status" value="1"/>
</dbReference>
<dbReference type="GO" id="GO:0008234">
    <property type="term" value="F:cysteine-type peptidase activity"/>
    <property type="evidence" value="ECO:0007669"/>
    <property type="project" value="UniProtKB-KW"/>
</dbReference>
<keyword evidence="2" id="KW-0645">Protease</keyword>
<dbReference type="AlphaFoldDB" id="A0A411PWW2"/>
<dbReference type="Pfam" id="PF08246">
    <property type="entry name" value="Inhibitor_I29"/>
    <property type="match status" value="1"/>
</dbReference>
<evidence type="ECO:0000256" key="1">
    <source>
        <dbReference type="ARBA" id="ARBA00008455"/>
    </source>
</evidence>
<dbReference type="SUPFAM" id="SSF54001">
    <property type="entry name" value="Cysteine proteinases"/>
    <property type="match status" value="1"/>
</dbReference>
<dbReference type="Gene3D" id="3.90.70.10">
    <property type="entry name" value="Cysteine proteinases"/>
    <property type="match status" value="1"/>
</dbReference>
<dbReference type="GO" id="GO:0006508">
    <property type="term" value="P:proteolysis"/>
    <property type="evidence" value="ECO:0007669"/>
    <property type="project" value="UniProtKB-KW"/>
</dbReference>
<evidence type="ECO:0000256" key="5">
    <source>
        <dbReference type="SAM" id="SignalP"/>
    </source>
</evidence>